<dbReference type="Proteomes" id="UP001318760">
    <property type="component" value="Unassembled WGS sequence"/>
</dbReference>
<dbReference type="InterPro" id="IPR038444">
    <property type="entry name" value="DUF465_sf"/>
</dbReference>
<dbReference type="Proteomes" id="UP000650616">
    <property type="component" value="Unassembled WGS sequence"/>
</dbReference>
<sequence>MLHEHTDLINELKTKNARFASLCQKHKELDAQIDRGSLGAKELEILKKEKLRLKDEIYSEVLKYKNSI</sequence>
<dbReference type="EMBL" id="LIWG01000002">
    <property type="protein sequence ID" value="MBE3607665.1"/>
    <property type="molecule type" value="Genomic_DNA"/>
</dbReference>
<comment type="caution">
    <text evidence="2">The sequence shown here is derived from an EMBL/GenBank/DDBJ whole genome shotgun (WGS) entry which is preliminary data.</text>
</comment>
<evidence type="ECO:0000313" key="2">
    <source>
        <dbReference type="EMBL" id="MBE3607665.1"/>
    </source>
</evidence>
<dbReference type="AlphaFoldDB" id="A0AAW3ZXI3"/>
<evidence type="ECO:0000313" key="4">
    <source>
        <dbReference type="Proteomes" id="UP001318760"/>
    </source>
</evidence>
<gene>
    <name evidence="1" type="ORF">CCAL12919_02940</name>
    <name evidence="2" type="ORF">CCAL9337_02825</name>
</gene>
<dbReference type="RefSeq" id="WP_170015648.1">
    <property type="nucleotide sequence ID" value="NZ_CP012545.1"/>
</dbReference>
<evidence type="ECO:0000313" key="1">
    <source>
        <dbReference type="EMBL" id="MBE2986092.1"/>
    </source>
</evidence>
<organism evidence="2 3">
    <name type="scientific">Campylobacter californiensis</name>
    <dbReference type="NCBI Taxonomy" id="1032243"/>
    <lineage>
        <taxon>Bacteria</taxon>
        <taxon>Pseudomonadati</taxon>
        <taxon>Campylobacterota</taxon>
        <taxon>Epsilonproteobacteria</taxon>
        <taxon>Campylobacterales</taxon>
        <taxon>Campylobacteraceae</taxon>
        <taxon>Campylobacter</taxon>
    </lineage>
</organism>
<protein>
    <submittedName>
        <fullName evidence="2">DUF465 domain-containing protein</fullName>
    </submittedName>
</protein>
<reference evidence="1 4" key="2">
    <citation type="submission" date="2020-10" db="EMBL/GenBank/DDBJ databases">
        <title>Campylobacter californiensis sp. nov. isolated from cattle and feral swine in California.</title>
        <authorList>
            <person name="Miller W.G."/>
        </authorList>
    </citation>
    <scope>NUCLEOTIDE SEQUENCE [LARGE SCALE GENOMIC DNA]</scope>
    <source>
        <strain evidence="1 4">RM12919</strain>
    </source>
</reference>
<dbReference type="InterPro" id="IPR007420">
    <property type="entry name" value="DUF465"/>
</dbReference>
<dbReference type="Pfam" id="PF04325">
    <property type="entry name" value="DUF465"/>
    <property type="match status" value="1"/>
</dbReference>
<dbReference type="EMBL" id="JADBHS010000004">
    <property type="protein sequence ID" value="MBE2986092.1"/>
    <property type="molecule type" value="Genomic_DNA"/>
</dbReference>
<accession>A0AAW3ZXI3</accession>
<proteinExistence type="predicted"/>
<dbReference type="Gene3D" id="6.10.280.50">
    <property type="match status" value="1"/>
</dbReference>
<keyword evidence="3" id="KW-1185">Reference proteome</keyword>
<reference evidence="2 3" key="1">
    <citation type="submission" date="2015-08" db="EMBL/GenBank/DDBJ databases">
        <title>Comparative genomics of the Campylobacter concisus group.</title>
        <authorList>
            <person name="Yee E."/>
            <person name="Chapman M.H."/>
            <person name="Huynh S."/>
            <person name="Bono J.L."/>
            <person name="On S.L."/>
            <person name="St Leger J."/>
            <person name="Foster G."/>
            <person name="Parker C.T."/>
            <person name="Miller W.G."/>
        </authorList>
    </citation>
    <scope>NUCLEOTIDE SEQUENCE [LARGE SCALE GENOMIC DNA]</scope>
    <source>
        <strain evidence="2 3">RM9337</strain>
    </source>
</reference>
<name>A0AAW3ZXI3_9BACT</name>
<evidence type="ECO:0000313" key="3">
    <source>
        <dbReference type="Proteomes" id="UP000650616"/>
    </source>
</evidence>